<gene>
    <name evidence="2" type="ORF">BCF44_121213</name>
</gene>
<dbReference type="InterPro" id="IPR027381">
    <property type="entry name" value="LytR/CpsA/Psr_C"/>
</dbReference>
<reference evidence="2 3" key="1">
    <citation type="submission" date="2018-08" db="EMBL/GenBank/DDBJ databases">
        <title>Genomic Encyclopedia of Archaeal and Bacterial Type Strains, Phase II (KMG-II): from individual species to whole genera.</title>
        <authorList>
            <person name="Goeker M."/>
        </authorList>
    </citation>
    <scope>NUCLEOTIDE SEQUENCE [LARGE SCALE GENOMIC DNA]</scope>
    <source>
        <strain evidence="2 3">DSM 45791</strain>
    </source>
</reference>
<dbReference type="AlphaFoldDB" id="A0A3E0GX09"/>
<dbReference type="NCBIfam" id="NF035953">
    <property type="entry name" value="integrity_Cei"/>
    <property type="match status" value="1"/>
</dbReference>
<evidence type="ECO:0000313" key="3">
    <source>
        <dbReference type="Proteomes" id="UP000256269"/>
    </source>
</evidence>
<dbReference type="RefSeq" id="WP_147328880.1">
    <property type="nucleotide sequence ID" value="NZ_CP144375.1"/>
</dbReference>
<proteinExistence type="predicted"/>
<dbReference type="EMBL" id="QUNO01000021">
    <property type="protein sequence ID" value="REH32664.1"/>
    <property type="molecule type" value="Genomic_DNA"/>
</dbReference>
<protein>
    <submittedName>
        <fullName evidence="2">LytR cell envelope-related transcriptional attenuator</fullName>
    </submittedName>
</protein>
<evidence type="ECO:0000313" key="2">
    <source>
        <dbReference type="EMBL" id="REH32664.1"/>
    </source>
</evidence>
<dbReference type="Pfam" id="PF13399">
    <property type="entry name" value="LytR_C"/>
    <property type="match status" value="1"/>
</dbReference>
<dbReference type="Proteomes" id="UP000256269">
    <property type="component" value="Unassembled WGS sequence"/>
</dbReference>
<sequence>MRSKRWRRTRSLVLLSLLMLASVVVWVRVFQEVPTIDQTVGCTPAAKIKGATAVGYHDLDAVGPLPPSQVPVRVLNASDLRGAATLMTAELARLGFPTAAPAGDDPAYPLGNMTCVGQIRFGAQGAAGARLMSMLVPCAQLVRDNRQDTSVDFAIGTNFNGLLVNRYAQQVVSQLSDWAHDHPPAPGGLLTQSQALPKLAAPLLAAARPGHCG</sequence>
<comment type="caution">
    <text evidence="2">The sequence shown here is derived from an EMBL/GenBank/DDBJ whole genome shotgun (WGS) entry which is preliminary data.</text>
</comment>
<accession>A0A3E0GX09</accession>
<keyword evidence="3" id="KW-1185">Reference proteome</keyword>
<evidence type="ECO:0000259" key="1">
    <source>
        <dbReference type="Pfam" id="PF13399"/>
    </source>
</evidence>
<feature type="domain" description="LytR/CpsA/Psr regulator C-terminal" evidence="1">
    <location>
        <begin position="69"/>
        <end position="159"/>
    </location>
</feature>
<name>A0A3E0GX09_9PSEU</name>
<dbReference type="OrthoDB" id="5194885at2"/>
<organism evidence="2 3">
    <name type="scientific">Kutzneria buriramensis</name>
    <dbReference type="NCBI Taxonomy" id="1045776"/>
    <lineage>
        <taxon>Bacteria</taxon>
        <taxon>Bacillati</taxon>
        <taxon>Actinomycetota</taxon>
        <taxon>Actinomycetes</taxon>
        <taxon>Pseudonocardiales</taxon>
        <taxon>Pseudonocardiaceae</taxon>
        <taxon>Kutzneria</taxon>
    </lineage>
</organism>